<evidence type="ECO:0000313" key="2">
    <source>
        <dbReference type="Proteomes" id="UP001148838"/>
    </source>
</evidence>
<dbReference type="EMBL" id="JAJSOF020000005">
    <property type="protein sequence ID" value="KAJ4447520.1"/>
    <property type="molecule type" value="Genomic_DNA"/>
</dbReference>
<gene>
    <name evidence="1" type="ORF">ANN_09527</name>
</gene>
<comment type="caution">
    <text evidence="1">The sequence shown here is derived from an EMBL/GenBank/DDBJ whole genome shotgun (WGS) entry which is preliminary data.</text>
</comment>
<evidence type="ECO:0000313" key="1">
    <source>
        <dbReference type="EMBL" id="KAJ4447520.1"/>
    </source>
</evidence>
<protein>
    <submittedName>
        <fullName evidence="1">Uncharacterized protein</fullName>
    </submittedName>
</protein>
<keyword evidence="2" id="KW-1185">Reference proteome</keyword>
<name>A0ABQ8TLL4_PERAM</name>
<sequence length="77" mass="8737">MSVPDRKINAIPEETVKEFKNRHPGSKIGFSSFASLRPKRCVLPDVKKIYYFSDGAAEEQEEFCQYILSHDGLSGRS</sequence>
<dbReference type="Proteomes" id="UP001148838">
    <property type="component" value="Unassembled WGS sequence"/>
</dbReference>
<organism evidence="1 2">
    <name type="scientific">Periplaneta americana</name>
    <name type="common">American cockroach</name>
    <name type="synonym">Blatta americana</name>
    <dbReference type="NCBI Taxonomy" id="6978"/>
    <lineage>
        <taxon>Eukaryota</taxon>
        <taxon>Metazoa</taxon>
        <taxon>Ecdysozoa</taxon>
        <taxon>Arthropoda</taxon>
        <taxon>Hexapoda</taxon>
        <taxon>Insecta</taxon>
        <taxon>Pterygota</taxon>
        <taxon>Neoptera</taxon>
        <taxon>Polyneoptera</taxon>
        <taxon>Dictyoptera</taxon>
        <taxon>Blattodea</taxon>
        <taxon>Blattoidea</taxon>
        <taxon>Blattidae</taxon>
        <taxon>Blattinae</taxon>
        <taxon>Periplaneta</taxon>
    </lineage>
</organism>
<accession>A0ABQ8TLL4</accession>
<reference evidence="1 2" key="1">
    <citation type="journal article" date="2022" name="Allergy">
        <title>Genome assembly and annotation of Periplaneta americana reveal a comprehensive cockroach allergen profile.</title>
        <authorList>
            <person name="Wang L."/>
            <person name="Xiong Q."/>
            <person name="Saelim N."/>
            <person name="Wang L."/>
            <person name="Nong W."/>
            <person name="Wan A.T."/>
            <person name="Shi M."/>
            <person name="Liu X."/>
            <person name="Cao Q."/>
            <person name="Hui J.H.L."/>
            <person name="Sookrung N."/>
            <person name="Leung T.F."/>
            <person name="Tungtrongchitr A."/>
            <person name="Tsui S.K.W."/>
        </authorList>
    </citation>
    <scope>NUCLEOTIDE SEQUENCE [LARGE SCALE GENOMIC DNA]</scope>
    <source>
        <strain evidence="1">PWHHKU_190912</strain>
    </source>
</reference>
<proteinExistence type="predicted"/>